<dbReference type="AlphaFoldDB" id="Q988F4"/>
<reference evidence="1 2" key="1">
    <citation type="journal article" date="2000" name="DNA Res.">
        <title>Complete genome structure of the nitrogen-fixing symbiotic bacterium Mesorhizobium loti.</title>
        <authorList>
            <person name="Kaneko T."/>
            <person name="Nakamura Y."/>
            <person name="Sato S."/>
            <person name="Asamizu E."/>
            <person name="Kato T."/>
            <person name="Sasamoto S."/>
            <person name="Watanabe A."/>
            <person name="Idesawa K."/>
            <person name="Ishikawa A."/>
            <person name="Kawashima K."/>
            <person name="Kimura T."/>
            <person name="Kishida Y."/>
            <person name="Kiyokawa C."/>
            <person name="Kohara M."/>
            <person name="Matsumoto M."/>
            <person name="Matsuno A."/>
            <person name="Mochizuki Y."/>
            <person name="Nakayama S."/>
            <person name="Nakazaki N."/>
            <person name="Shimpo S."/>
            <person name="Sugimoto M."/>
            <person name="Takeuchi C."/>
            <person name="Yamada M."/>
            <person name="Tabata S."/>
        </authorList>
    </citation>
    <scope>NUCLEOTIDE SEQUENCE [LARGE SCALE GENOMIC DNA]</scope>
    <source>
        <strain evidence="2">LMG 29417 / CECT 9101 / MAFF 303099</strain>
    </source>
</reference>
<name>Q988F4_RHILO</name>
<dbReference type="KEGG" id="mlo:msl6763"/>
<dbReference type="HOGENOM" id="CLU_3045168_0_0_5"/>
<dbReference type="Proteomes" id="UP000000552">
    <property type="component" value="Chromosome"/>
</dbReference>
<evidence type="ECO:0000313" key="2">
    <source>
        <dbReference type="Proteomes" id="UP000000552"/>
    </source>
</evidence>
<dbReference type="EMBL" id="BA000012">
    <property type="protein sequence ID" value="BAB52996.1"/>
    <property type="molecule type" value="Genomic_DNA"/>
</dbReference>
<sequence length="54" mass="5878">MSGHFVFEFIQTWHPVKSGSTLGGNPNIIVEGYVTAGAAVVVHSNGTDPKRFRY</sequence>
<evidence type="ECO:0000313" key="1">
    <source>
        <dbReference type="EMBL" id="BAB52996.1"/>
    </source>
</evidence>
<gene>
    <name evidence="1" type="ordered locus">msl6763</name>
</gene>
<proteinExistence type="predicted"/>
<organism evidence="1 2">
    <name type="scientific">Mesorhizobium japonicum (strain LMG 29417 / CECT 9101 / MAFF 303099)</name>
    <name type="common">Mesorhizobium loti (strain MAFF 303099)</name>
    <dbReference type="NCBI Taxonomy" id="266835"/>
    <lineage>
        <taxon>Bacteria</taxon>
        <taxon>Pseudomonadati</taxon>
        <taxon>Pseudomonadota</taxon>
        <taxon>Alphaproteobacteria</taxon>
        <taxon>Hyphomicrobiales</taxon>
        <taxon>Phyllobacteriaceae</taxon>
        <taxon>Mesorhizobium</taxon>
    </lineage>
</organism>
<protein>
    <submittedName>
        <fullName evidence="1">Msl6763 protein</fullName>
    </submittedName>
</protein>
<accession>Q988F4</accession>